<dbReference type="PANTHER" id="PTHR13373">
    <property type="entry name" value="FROUNT PROTEIN-RELATED"/>
    <property type="match status" value="1"/>
</dbReference>
<keyword evidence="8 9" id="KW-0539">Nucleus</keyword>
<keyword evidence="11" id="KW-1185">Reference proteome</keyword>
<evidence type="ECO:0000256" key="7">
    <source>
        <dbReference type="ARBA" id="ARBA00023132"/>
    </source>
</evidence>
<evidence type="ECO:0000313" key="11">
    <source>
        <dbReference type="Proteomes" id="UP000271098"/>
    </source>
</evidence>
<evidence type="ECO:0000256" key="4">
    <source>
        <dbReference type="ARBA" id="ARBA00022816"/>
    </source>
</evidence>
<keyword evidence="5 9" id="KW-0653">Protein transport</keyword>
<dbReference type="GO" id="GO:0031080">
    <property type="term" value="C:nuclear pore outer ring"/>
    <property type="evidence" value="ECO:0007669"/>
    <property type="project" value="TreeGrafter"/>
</dbReference>
<sequence>MQRQIKTSTLIAADVLAYSLQYRSIIRSTLSTIPSGSDCELKAELTAVELIWSLAEAIFIRTERHSIVFDLMEWARSCLAHTPYVDEITNLLRADKIQLLDKSHFWKQIILFVLSGMFNSAATFLDTCGKLTQDNAMKQLSQVLSKLNMDMLNDDNSTEDFITAQKKVQKMCRSGTFQSSEEAQNVALIIAGDVEAIKSAAANLENWFELVPPYLFFAQPRATLPQLRDIVKVSYFD</sequence>
<keyword evidence="7 9" id="KW-0906">Nuclear pore complex</keyword>
<evidence type="ECO:0000256" key="1">
    <source>
        <dbReference type="ARBA" id="ARBA00004567"/>
    </source>
</evidence>
<dbReference type="Proteomes" id="UP000271098">
    <property type="component" value="Unassembled WGS sequence"/>
</dbReference>
<reference evidence="12" key="1">
    <citation type="submission" date="2016-06" db="UniProtKB">
        <authorList>
            <consortium name="WormBaseParasite"/>
        </authorList>
    </citation>
    <scope>IDENTIFICATION</scope>
</reference>
<evidence type="ECO:0000256" key="5">
    <source>
        <dbReference type="ARBA" id="ARBA00022927"/>
    </source>
</evidence>
<dbReference type="GO" id="GO:0017056">
    <property type="term" value="F:structural constituent of nuclear pore"/>
    <property type="evidence" value="ECO:0007669"/>
    <property type="project" value="TreeGrafter"/>
</dbReference>
<dbReference type="OrthoDB" id="17644at2759"/>
<dbReference type="WBParaSite" id="GPUH_0001407201-mRNA-1">
    <property type="protein sequence ID" value="GPUH_0001407201-mRNA-1"/>
    <property type="gene ID" value="GPUH_0001407201"/>
</dbReference>
<comment type="similarity">
    <text evidence="2 9">Belongs to the nucleoporin Nup85 family.</text>
</comment>
<dbReference type="InterPro" id="IPR011502">
    <property type="entry name" value="Nucleoporin_Nup85"/>
</dbReference>
<proteinExistence type="inferred from homology"/>
<dbReference type="GO" id="GO:0006606">
    <property type="term" value="P:protein import into nucleus"/>
    <property type="evidence" value="ECO:0007669"/>
    <property type="project" value="TreeGrafter"/>
</dbReference>
<keyword evidence="3 9" id="KW-0813">Transport</keyword>
<evidence type="ECO:0000313" key="10">
    <source>
        <dbReference type="EMBL" id="VDN23479.1"/>
    </source>
</evidence>
<evidence type="ECO:0000256" key="6">
    <source>
        <dbReference type="ARBA" id="ARBA00023010"/>
    </source>
</evidence>
<protein>
    <recommendedName>
        <fullName evidence="9">Nuclear pore complex protein Nup85</fullName>
    </recommendedName>
</protein>
<evidence type="ECO:0000313" key="12">
    <source>
        <dbReference type="WBParaSite" id="GPUH_0001407201-mRNA-1"/>
    </source>
</evidence>
<comment type="subcellular location">
    <subcellularLocation>
        <location evidence="1 9">Nucleus</location>
        <location evidence="1 9">Nuclear pore complex</location>
    </subcellularLocation>
</comment>
<gene>
    <name evidence="10" type="ORF">GPUH_LOCUS14056</name>
</gene>
<dbReference type="PANTHER" id="PTHR13373:SF21">
    <property type="entry name" value="NUCLEAR PORE COMPLEX PROTEIN NUP85"/>
    <property type="match status" value="1"/>
</dbReference>
<keyword evidence="9" id="KW-0472">Membrane</keyword>
<dbReference type="GO" id="GO:0006406">
    <property type="term" value="P:mRNA export from nucleus"/>
    <property type="evidence" value="ECO:0007669"/>
    <property type="project" value="TreeGrafter"/>
</dbReference>
<dbReference type="Pfam" id="PF07575">
    <property type="entry name" value="Nucleopor_Nup85"/>
    <property type="match status" value="1"/>
</dbReference>
<evidence type="ECO:0000256" key="2">
    <source>
        <dbReference type="ARBA" id="ARBA00005573"/>
    </source>
</evidence>
<evidence type="ECO:0000256" key="3">
    <source>
        <dbReference type="ARBA" id="ARBA00022448"/>
    </source>
</evidence>
<name>A0A183DZB6_9BILA</name>
<evidence type="ECO:0000256" key="8">
    <source>
        <dbReference type="ARBA" id="ARBA00023242"/>
    </source>
</evidence>
<dbReference type="EMBL" id="UYRT01080842">
    <property type="protein sequence ID" value="VDN23479.1"/>
    <property type="molecule type" value="Genomic_DNA"/>
</dbReference>
<dbReference type="GO" id="GO:0045893">
    <property type="term" value="P:positive regulation of DNA-templated transcription"/>
    <property type="evidence" value="ECO:0007669"/>
    <property type="project" value="TreeGrafter"/>
</dbReference>
<comment type="function">
    <text evidence="9">Functions as a component of the nuclear pore complex (NPC).</text>
</comment>
<organism evidence="12">
    <name type="scientific">Gongylonema pulchrum</name>
    <dbReference type="NCBI Taxonomy" id="637853"/>
    <lineage>
        <taxon>Eukaryota</taxon>
        <taxon>Metazoa</taxon>
        <taxon>Ecdysozoa</taxon>
        <taxon>Nematoda</taxon>
        <taxon>Chromadorea</taxon>
        <taxon>Rhabditida</taxon>
        <taxon>Spirurina</taxon>
        <taxon>Spiruromorpha</taxon>
        <taxon>Spiruroidea</taxon>
        <taxon>Gongylonematidae</taxon>
        <taxon>Gongylonema</taxon>
    </lineage>
</organism>
<keyword evidence="6 9" id="KW-0811">Translocation</keyword>
<accession>A0A183DZB6</accession>
<comment type="subunit">
    <text evidence="9">Component of the nuclear pore complex (NPC).</text>
</comment>
<keyword evidence="4 9" id="KW-0509">mRNA transport</keyword>
<evidence type="ECO:0000256" key="9">
    <source>
        <dbReference type="RuleBase" id="RU365073"/>
    </source>
</evidence>
<reference evidence="10 11" key="2">
    <citation type="submission" date="2018-11" db="EMBL/GenBank/DDBJ databases">
        <authorList>
            <consortium name="Pathogen Informatics"/>
        </authorList>
    </citation>
    <scope>NUCLEOTIDE SEQUENCE [LARGE SCALE GENOMIC DNA]</scope>
</reference>
<dbReference type="AlphaFoldDB" id="A0A183DZB6"/>
<dbReference type="GO" id="GO:0031965">
    <property type="term" value="C:nuclear membrane"/>
    <property type="evidence" value="ECO:0007669"/>
    <property type="project" value="UniProtKB-UniRule"/>
</dbReference>